<accession>A0ABR6HR48</accession>
<dbReference type="InterPro" id="IPR036188">
    <property type="entry name" value="FAD/NAD-bd_sf"/>
</dbReference>
<dbReference type="EC" id="1.14.19.9" evidence="1"/>
<dbReference type="Proteomes" id="UP000576152">
    <property type="component" value="Unassembled WGS sequence"/>
</dbReference>
<evidence type="ECO:0000313" key="1">
    <source>
        <dbReference type="EMBL" id="MBB3713025.1"/>
    </source>
</evidence>
<dbReference type="InterPro" id="IPR050816">
    <property type="entry name" value="Flavin-dep_Halogenase_NPB"/>
</dbReference>
<comment type="caution">
    <text evidence="1">The sequence shown here is derived from an EMBL/GenBank/DDBJ whole genome shotgun (WGS) entry which is preliminary data.</text>
</comment>
<dbReference type="Pfam" id="PF04820">
    <property type="entry name" value="Trp_halogenase"/>
    <property type="match status" value="1"/>
</dbReference>
<gene>
    <name evidence="1" type="ORF">FHS00_002626</name>
</gene>
<dbReference type="PANTHER" id="PTHR43747:SF4">
    <property type="entry name" value="FLAVIN-DEPENDENT TRYPTOPHAN HALOGENASE"/>
    <property type="match status" value="1"/>
</dbReference>
<dbReference type="SUPFAM" id="SSF51905">
    <property type="entry name" value="FAD/NAD(P)-binding domain"/>
    <property type="match status" value="1"/>
</dbReference>
<dbReference type="RefSeq" id="WP_183474458.1">
    <property type="nucleotide sequence ID" value="NZ_JACIBX010000010.1"/>
</dbReference>
<dbReference type="GO" id="GO:0016491">
    <property type="term" value="F:oxidoreductase activity"/>
    <property type="evidence" value="ECO:0007669"/>
    <property type="project" value="UniProtKB-KW"/>
</dbReference>
<proteinExistence type="predicted"/>
<reference evidence="1 2" key="1">
    <citation type="submission" date="2020-08" db="EMBL/GenBank/DDBJ databases">
        <title>Genomic Encyclopedia of Type Strains, Phase III (KMG-III): the genomes of soil and plant-associated and newly described type strains.</title>
        <authorList>
            <person name="Whitman W."/>
        </authorList>
    </citation>
    <scope>NUCLEOTIDE SEQUENCE [LARGE SCALE GENOMIC DNA]</scope>
    <source>
        <strain evidence="1 2">CECT 8572</strain>
    </source>
</reference>
<evidence type="ECO:0000313" key="2">
    <source>
        <dbReference type="Proteomes" id="UP000576152"/>
    </source>
</evidence>
<organism evidence="1 2">
    <name type="scientific">Limimaricola variabilis</name>
    <dbReference type="NCBI Taxonomy" id="1492771"/>
    <lineage>
        <taxon>Bacteria</taxon>
        <taxon>Pseudomonadati</taxon>
        <taxon>Pseudomonadota</taxon>
        <taxon>Alphaproteobacteria</taxon>
        <taxon>Rhodobacterales</taxon>
        <taxon>Paracoccaceae</taxon>
        <taxon>Limimaricola</taxon>
    </lineage>
</organism>
<keyword evidence="2" id="KW-1185">Reference proteome</keyword>
<dbReference type="InterPro" id="IPR006905">
    <property type="entry name" value="Flavin_halogenase"/>
</dbReference>
<keyword evidence="1" id="KW-0560">Oxidoreductase</keyword>
<sequence>MSLLSGRIVIVGGGTAGWLAALILRDAQLRAGQGGGGQVGTVTVVESSKIPTIGVGEGTTAVFRQMLKHLGLEEAEFMAATGATVKYGIRHRDWRRIGHHYDGPIDDPHLVAPGVPLAQYALASGRPLTEAHLFQALMDAGRAPVARIGDLLVPAGPFHHAYHFDQARVGMWLRSKARGVTRIDAQVTGVQTGPVGITTLALEDGRRIEADLFLDCTGFRRTLIGSLGAQWIDYGDVLPVNRAMPFWLNHDPDTEVAPFTLAWAQGAGWMWQIPTRDRMGCGYVYSDLHTTPDQAQAEIEAALGHSIEPRADIPIRAGRLRAPWIGNTVALGLASSFLEPLEATSIHGTIVQLLLLVGWHDDPEGRARYNAAHARQVDDFRDFIRAHYFSERRDTGFWRDVAGSHPAALTDRLADWANRMPERSDFAHFPMRLPHVEEQLWRPVLAGLGLLDREAAEQALGSRPADRRTAAELHGELIDEYCKASQRCLGHREWLDLLEPLGSKADAEQLQH</sequence>
<dbReference type="Gene3D" id="3.50.50.60">
    <property type="entry name" value="FAD/NAD(P)-binding domain"/>
    <property type="match status" value="1"/>
</dbReference>
<dbReference type="PIRSF" id="PIRSF011396">
    <property type="entry name" value="Trp_halogenase"/>
    <property type="match status" value="1"/>
</dbReference>
<name>A0ABR6HR48_9RHOB</name>
<protein>
    <submittedName>
        <fullName evidence="1">Tryptophan halogenase</fullName>
        <ecNumber evidence="1">1.14.19.9</ecNumber>
    </submittedName>
</protein>
<dbReference type="InterPro" id="IPR033856">
    <property type="entry name" value="Trp_halogen"/>
</dbReference>
<dbReference type="PANTHER" id="PTHR43747">
    <property type="entry name" value="FAD-BINDING PROTEIN"/>
    <property type="match status" value="1"/>
</dbReference>
<dbReference type="EMBL" id="JACIBX010000010">
    <property type="protein sequence ID" value="MBB3713025.1"/>
    <property type="molecule type" value="Genomic_DNA"/>
</dbReference>